<sequence>MAMPLQAHALGDVLDWWEEVNNSTLWQDRIFHGGRSPPSSDLFPPWLSTQIQLVRTEFECQIGSLVFIFRRGIQQIKPEINPTYPSGFAYLISLKWNVMQTHLISTDGLRPCFSTINAMAYAFQFALWLLLRWKPIQMIGVSLFAAIGFLLYGGSLLKFFLHP</sequence>
<evidence type="ECO:0000313" key="4">
    <source>
        <dbReference type="Proteomes" id="UP001222027"/>
    </source>
</evidence>
<name>A0AAV8PKR1_ENSVE</name>
<dbReference type="EMBL" id="JAQQAF010000004">
    <property type="protein sequence ID" value="KAJ8492938.1"/>
    <property type="molecule type" value="Genomic_DNA"/>
</dbReference>
<proteinExistence type="predicted"/>
<keyword evidence="4" id="KW-1185">Reference proteome</keyword>
<evidence type="ECO:0000313" key="3">
    <source>
        <dbReference type="EMBL" id="KAJ8492938.1"/>
    </source>
</evidence>
<dbReference type="Pfam" id="PF06454">
    <property type="entry name" value="THH1_TOM1-3_dom"/>
    <property type="match status" value="1"/>
</dbReference>
<dbReference type="InterPro" id="IPR009457">
    <property type="entry name" value="THH1/TOM1/TOM3_dom"/>
</dbReference>
<feature type="transmembrane region" description="Helical" evidence="1">
    <location>
        <begin position="138"/>
        <end position="161"/>
    </location>
</feature>
<dbReference type="Proteomes" id="UP001222027">
    <property type="component" value="Unassembled WGS sequence"/>
</dbReference>
<feature type="domain" description="THH1/TOM1/TOM3" evidence="2">
    <location>
        <begin position="60"/>
        <end position="157"/>
    </location>
</feature>
<gene>
    <name evidence="3" type="ORF">OPV22_014659</name>
</gene>
<protein>
    <recommendedName>
        <fullName evidence="2">THH1/TOM1/TOM3 domain-containing protein</fullName>
    </recommendedName>
</protein>
<accession>A0AAV8PKR1</accession>
<reference evidence="3 4" key="1">
    <citation type="submission" date="2022-12" db="EMBL/GenBank/DDBJ databases">
        <title>Chromosome-scale assembly of the Ensete ventricosum genome.</title>
        <authorList>
            <person name="Dussert Y."/>
            <person name="Stocks J."/>
            <person name="Wendawek A."/>
            <person name="Woldeyes F."/>
            <person name="Nichols R.A."/>
            <person name="Borrell J.S."/>
        </authorList>
    </citation>
    <scope>NUCLEOTIDE SEQUENCE [LARGE SCALE GENOMIC DNA]</scope>
    <source>
        <strain evidence="4">cv. Maze</strain>
        <tissue evidence="3">Seeds</tissue>
    </source>
</reference>
<evidence type="ECO:0000256" key="1">
    <source>
        <dbReference type="SAM" id="Phobius"/>
    </source>
</evidence>
<keyword evidence="1" id="KW-1133">Transmembrane helix</keyword>
<keyword evidence="1" id="KW-0812">Transmembrane</keyword>
<keyword evidence="1" id="KW-0472">Membrane</keyword>
<organism evidence="3 4">
    <name type="scientific">Ensete ventricosum</name>
    <name type="common">Abyssinian banana</name>
    <name type="synonym">Musa ensete</name>
    <dbReference type="NCBI Taxonomy" id="4639"/>
    <lineage>
        <taxon>Eukaryota</taxon>
        <taxon>Viridiplantae</taxon>
        <taxon>Streptophyta</taxon>
        <taxon>Embryophyta</taxon>
        <taxon>Tracheophyta</taxon>
        <taxon>Spermatophyta</taxon>
        <taxon>Magnoliopsida</taxon>
        <taxon>Liliopsida</taxon>
        <taxon>Zingiberales</taxon>
        <taxon>Musaceae</taxon>
        <taxon>Ensete</taxon>
    </lineage>
</organism>
<evidence type="ECO:0000259" key="2">
    <source>
        <dbReference type="Pfam" id="PF06454"/>
    </source>
</evidence>
<comment type="caution">
    <text evidence="3">The sequence shown here is derived from an EMBL/GenBank/DDBJ whole genome shotgun (WGS) entry which is preliminary data.</text>
</comment>
<dbReference type="AlphaFoldDB" id="A0AAV8PKR1"/>